<dbReference type="AlphaFoldDB" id="A0AB39HVQ5"/>
<feature type="domain" description="POTRA" evidence="9">
    <location>
        <begin position="50"/>
        <end position="118"/>
    </location>
</feature>
<comment type="similarity">
    <text evidence="8">Belongs to the FtsQ/DivIB family. DivIB subfamily.</text>
</comment>
<evidence type="ECO:0000256" key="6">
    <source>
        <dbReference type="ARBA" id="ARBA00023136"/>
    </source>
</evidence>
<dbReference type="Gene3D" id="3.10.20.310">
    <property type="entry name" value="membrane protein fhac"/>
    <property type="match status" value="1"/>
</dbReference>
<comment type="function">
    <text evidence="8">Cell division protein that may be involved in stabilizing or promoting the assembly of the division complex.</text>
</comment>
<dbReference type="InterPro" id="IPR005548">
    <property type="entry name" value="Cell_div_FtsQ/DivIB_C"/>
</dbReference>
<dbReference type="InterPro" id="IPR026580">
    <property type="entry name" value="DivIB"/>
</dbReference>
<evidence type="ECO:0000256" key="7">
    <source>
        <dbReference type="ARBA" id="ARBA00023306"/>
    </source>
</evidence>
<keyword evidence="2 8" id="KW-1003">Cell membrane</keyword>
<dbReference type="Gene3D" id="3.40.50.10960">
    <property type="match status" value="1"/>
</dbReference>
<evidence type="ECO:0000256" key="8">
    <source>
        <dbReference type="HAMAP-Rule" id="MF_00912"/>
    </source>
</evidence>
<reference evidence="10" key="1">
    <citation type="submission" date="2024-07" db="EMBL/GenBank/DDBJ databases">
        <title>Halotolerant mesophilic bacterium Ornithinibacillus sp. 4-3, sp. nov., isolated from soil.</title>
        <authorList>
            <person name="Sidarenka A.V."/>
            <person name="Guliayeva D.E."/>
            <person name="Leanovich S.I."/>
            <person name="Hileuskaya K.S."/>
            <person name="Akhremchuk A.E."/>
            <person name="Sikolenko M.A."/>
            <person name="Valentovich L.N."/>
        </authorList>
    </citation>
    <scope>NUCLEOTIDE SEQUENCE</scope>
    <source>
        <strain evidence="10">4-3</strain>
    </source>
</reference>
<keyword evidence="3 8" id="KW-0132">Cell division</keyword>
<gene>
    <name evidence="8" type="primary">divIB</name>
    <name evidence="10" type="ORF">AB4Y30_06805</name>
</gene>
<keyword evidence="4 8" id="KW-0812">Transmembrane</keyword>
<dbReference type="GO" id="GO:0032153">
    <property type="term" value="C:cell division site"/>
    <property type="evidence" value="ECO:0007669"/>
    <property type="project" value="UniProtKB-UniRule"/>
</dbReference>
<dbReference type="InterPro" id="IPR050487">
    <property type="entry name" value="FtsQ_DivIB"/>
</dbReference>
<dbReference type="PANTHER" id="PTHR37820">
    <property type="entry name" value="CELL DIVISION PROTEIN DIVIB"/>
    <property type="match status" value="1"/>
</dbReference>
<evidence type="ECO:0000256" key="1">
    <source>
        <dbReference type="ARBA" id="ARBA00004370"/>
    </source>
</evidence>
<keyword evidence="5 8" id="KW-1133">Transmembrane helix</keyword>
<dbReference type="GO" id="GO:0005886">
    <property type="term" value="C:plasma membrane"/>
    <property type="evidence" value="ECO:0007669"/>
    <property type="project" value="UniProtKB-SubCell"/>
</dbReference>
<evidence type="ECO:0000256" key="5">
    <source>
        <dbReference type="ARBA" id="ARBA00022989"/>
    </source>
</evidence>
<evidence type="ECO:0000313" key="10">
    <source>
        <dbReference type="EMBL" id="XDK34056.1"/>
    </source>
</evidence>
<evidence type="ECO:0000256" key="4">
    <source>
        <dbReference type="ARBA" id="ARBA00022692"/>
    </source>
</evidence>
<evidence type="ECO:0000259" key="9">
    <source>
        <dbReference type="PROSITE" id="PS51779"/>
    </source>
</evidence>
<proteinExistence type="inferred from homology"/>
<dbReference type="PROSITE" id="PS51779">
    <property type="entry name" value="POTRA"/>
    <property type="match status" value="1"/>
</dbReference>
<accession>A0AB39HVQ5</accession>
<dbReference type="EMBL" id="CP162599">
    <property type="protein sequence ID" value="XDK34056.1"/>
    <property type="molecule type" value="Genomic_DNA"/>
</dbReference>
<dbReference type="PANTHER" id="PTHR37820:SF1">
    <property type="entry name" value="CELL DIVISION PROTEIN FTSQ"/>
    <property type="match status" value="1"/>
</dbReference>
<dbReference type="Pfam" id="PF03799">
    <property type="entry name" value="FtsQ_DivIB_C"/>
    <property type="match status" value="1"/>
</dbReference>
<protein>
    <recommendedName>
        <fullName evidence="8">Cell division protein DivIB</fullName>
    </recommendedName>
</protein>
<dbReference type="GO" id="GO:0043093">
    <property type="term" value="P:FtsZ-dependent cytokinesis"/>
    <property type="evidence" value="ECO:0007669"/>
    <property type="project" value="UniProtKB-UniRule"/>
</dbReference>
<evidence type="ECO:0000256" key="2">
    <source>
        <dbReference type="ARBA" id="ARBA00022475"/>
    </source>
</evidence>
<name>A0AB39HVQ5_9BACI</name>
<comment type="subcellular location">
    <subcellularLocation>
        <location evidence="8">Cell membrane</location>
        <topology evidence="8">Single-pass type II membrane protein</topology>
    </subcellularLocation>
    <subcellularLocation>
        <location evidence="1">Membrane</location>
    </subcellularLocation>
    <text evidence="8">Localizes to the division septum.</text>
</comment>
<keyword evidence="6 8" id="KW-0472">Membrane</keyword>
<dbReference type="HAMAP" id="MF_00912">
    <property type="entry name" value="DivIB"/>
    <property type="match status" value="1"/>
</dbReference>
<dbReference type="RefSeq" id="WP_368654734.1">
    <property type="nucleotide sequence ID" value="NZ_CP162599.1"/>
</dbReference>
<keyword evidence="7 8" id="KW-0131">Cell cycle</keyword>
<dbReference type="Pfam" id="PF08478">
    <property type="entry name" value="POTRA_1"/>
    <property type="match status" value="1"/>
</dbReference>
<dbReference type="InterPro" id="IPR034746">
    <property type="entry name" value="POTRA"/>
</dbReference>
<evidence type="ECO:0000256" key="3">
    <source>
        <dbReference type="ARBA" id="ARBA00022618"/>
    </source>
</evidence>
<organism evidence="10">
    <name type="scientific">Ornithinibacillus sp. 4-3</name>
    <dbReference type="NCBI Taxonomy" id="3231488"/>
    <lineage>
        <taxon>Bacteria</taxon>
        <taxon>Bacillati</taxon>
        <taxon>Bacillota</taxon>
        <taxon>Bacilli</taxon>
        <taxon>Bacillales</taxon>
        <taxon>Bacillaceae</taxon>
        <taxon>Ornithinibacillus</taxon>
    </lineage>
</organism>
<dbReference type="InterPro" id="IPR013685">
    <property type="entry name" value="POTRA_FtsQ_type"/>
</dbReference>
<sequence>MKQEKIVSIEDRIPKLKQARKKKANRRLIIYLSIFFLLIAIIVYMQSPLSHIKVINVEGIEHVDEQEILKRSELNTETNIWTVTKKSIEQRIEKHPVVSNVEIRKKLPSTIEINVTEFERVGYVFQDNGYYLLLENGNMLSEPQQPTGDAPLLLQFTDESYLQRMTEELKNLPKSILNLISEIYWNPAEEDENKILLYMNDGIMVDSSIRDFSEKMKIYPSIAAQIEPGSKGILHIGVGAYFEKFE</sequence>
<feature type="transmembrane region" description="Helical" evidence="8">
    <location>
        <begin position="28"/>
        <end position="45"/>
    </location>
</feature>